<reference evidence="2 3" key="1">
    <citation type="submission" date="2023-06" db="EMBL/GenBank/DDBJ databases">
        <authorList>
            <person name="Oyuntsetseg B."/>
            <person name="Kim S.B."/>
        </authorList>
    </citation>
    <scope>NUCLEOTIDE SEQUENCE [LARGE SCALE GENOMIC DNA]</scope>
    <source>
        <strain evidence="2 3">4-36</strain>
    </source>
</reference>
<evidence type="ECO:0000313" key="3">
    <source>
        <dbReference type="Proteomes" id="UP001239397"/>
    </source>
</evidence>
<proteinExistence type="predicted"/>
<dbReference type="AlphaFoldDB" id="A0A9Y2K0J8"/>
<keyword evidence="3" id="KW-1185">Reference proteome</keyword>
<protein>
    <submittedName>
        <fullName evidence="2">Uncharacterized protein</fullName>
    </submittedName>
</protein>
<evidence type="ECO:0000313" key="2">
    <source>
        <dbReference type="EMBL" id="WIY07041.1"/>
    </source>
</evidence>
<organism evidence="2 3">
    <name type="scientific">Amycolatopsis mongoliensis</name>
    <dbReference type="NCBI Taxonomy" id="715475"/>
    <lineage>
        <taxon>Bacteria</taxon>
        <taxon>Bacillati</taxon>
        <taxon>Actinomycetota</taxon>
        <taxon>Actinomycetes</taxon>
        <taxon>Pseudonocardiales</taxon>
        <taxon>Pseudonocardiaceae</taxon>
        <taxon>Amycolatopsis</taxon>
    </lineage>
</organism>
<dbReference type="Proteomes" id="UP001239397">
    <property type="component" value="Chromosome"/>
</dbReference>
<accession>A0A9Y2K0J8</accession>
<sequence>MLSEVQPVASVRFSPDFRHSPVQRLVFVRFEGVPLFWRLDLDVRTEAADDVPAPAADDEWSRPAGALAS</sequence>
<dbReference type="RefSeq" id="WP_286003291.1">
    <property type="nucleotide sequence ID" value="NZ_CP127295.1"/>
</dbReference>
<dbReference type="EMBL" id="CP127295">
    <property type="protein sequence ID" value="WIY07041.1"/>
    <property type="molecule type" value="Genomic_DNA"/>
</dbReference>
<name>A0A9Y2K0J8_9PSEU</name>
<gene>
    <name evidence="2" type="ORF">QRX60_25480</name>
</gene>
<evidence type="ECO:0000256" key="1">
    <source>
        <dbReference type="SAM" id="MobiDB-lite"/>
    </source>
</evidence>
<dbReference type="KEGG" id="amog:QRX60_25480"/>
<feature type="region of interest" description="Disordered" evidence="1">
    <location>
        <begin position="50"/>
        <end position="69"/>
    </location>
</feature>